<evidence type="ECO:0000256" key="1">
    <source>
        <dbReference type="PROSITE-ProRule" id="PRU00042"/>
    </source>
</evidence>
<dbReference type="Proteomes" id="UP001063166">
    <property type="component" value="Unassembled WGS sequence"/>
</dbReference>
<evidence type="ECO:0000313" key="5">
    <source>
        <dbReference type="EMBL" id="GLB35102.1"/>
    </source>
</evidence>
<dbReference type="EMBL" id="BRPK01000002">
    <property type="protein sequence ID" value="GLB35102.1"/>
    <property type="molecule type" value="Genomic_DNA"/>
</dbReference>
<evidence type="ECO:0000256" key="2">
    <source>
        <dbReference type="SAM" id="MobiDB-lite"/>
    </source>
</evidence>
<reference evidence="5" key="1">
    <citation type="submission" date="2022-07" db="EMBL/GenBank/DDBJ databases">
        <title>The genome of Lyophyllum shimeji provides insight into the initial evolution of ectomycorrhizal fungal genome.</title>
        <authorList>
            <person name="Kobayashi Y."/>
            <person name="Shibata T."/>
            <person name="Hirakawa H."/>
            <person name="Shigenobu S."/>
            <person name="Nishiyama T."/>
            <person name="Yamada A."/>
            <person name="Hasebe M."/>
            <person name="Kawaguchi M."/>
        </authorList>
    </citation>
    <scope>NUCLEOTIDE SEQUENCE</scope>
    <source>
        <strain evidence="5">AT787</strain>
    </source>
</reference>
<dbReference type="PROSITE" id="PS00028">
    <property type="entry name" value="ZINC_FINGER_C2H2_1"/>
    <property type="match status" value="1"/>
</dbReference>
<evidence type="ECO:0000259" key="3">
    <source>
        <dbReference type="PROSITE" id="PS50157"/>
    </source>
</evidence>
<dbReference type="PROSITE" id="PS50157">
    <property type="entry name" value="ZINC_FINGER_C2H2_2"/>
    <property type="match status" value="1"/>
</dbReference>
<dbReference type="InterPro" id="IPR041078">
    <property type="entry name" value="Plavaka"/>
</dbReference>
<dbReference type="EMBL" id="BRPK01000002">
    <property type="protein sequence ID" value="GLB35047.1"/>
    <property type="molecule type" value="Genomic_DNA"/>
</dbReference>
<feature type="region of interest" description="Disordered" evidence="2">
    <location>
        <begin position="87"/>
        <end position="118"/>
    </location>
</feature>
<sequence>MMHRYPCHDPSCPRTFRSVHGQTNHYRTFHINRNLRSQSQLAAGLDPADELQSEAQDNATFVPYSPSASPPPPSPLPLRASKTLHPGLNAIPCDENGQPVDPNLPPPPRTTPNNNDWAPYADEVQFKTADFLFRRVEMSAPNIDYLLELWALSLSTHDDTAPFASYEDLYRSIDATRLGDAPWKCFTTSYDGEVGPNDPSWKSAEYEVWYRDPDVVISNMLDNPDFNGQFDYAPYIRRDKNGQRTWSDFMLGNYAWKHADAIIEENEENRGAMYCPIILGSDKTTVSVATGHVEYHPLYLSIGGISNTVRRAHRNAVVPIGFLAIPKSDRKYDNDVALRKFKRQLYHASLSTILSTLRPGMTTPVVRRCPDGHFRRVIYDLAAYIADYPEQVLLAGTVQNWCPKDTSLPDNLDGPGGRRSQRLTEHLMNTWSSQDLWNNYGIDDDVIPFTFDFPRADIHEMLSPDILHQLIKGTFKDHLVEWVGRYLVLEHGEARAKEILDDIDRRIAAVPAFPQLRRFPHGRRFKQWTGDDSKALMKVYIAAIAGHVPEQMVQCISAFMDACYIARRDDLSEASIKQLEAAIRRFHESREIFRTTGVRPEGFSLPRQHALSHYPDHIRQFGAPNGLCSSITESRHITAVKKPWRRSNRYKALGQMLLTNQRLDKLAAARADFVARGMLAPDHAAAPLPFVADTIEGGTGDADAAAIDDEYVTGNVVLARTREPAKNYPRALSDLAAAIVQPRLPELMRRFLFDQLNDDETLSSNTVPLDACPVISSEISVYHSATATFYAPSDDSGIRGMRRERIRSTPSWRGQGPRRDCAFVVKDDQQPGMKGMSVVRVQLFFSFKHDGVTYPCALVEWFKTVGRGPDAETSLWKVKPDVVRGEREVSILHLDTFLRGAHLLPVYGSRFLPIDFHFSFSLDAFESFYVNRFADHHSHEICY</sequence>
<gene>
    <name evidence="4" type="ORF">LshimejAT787_0206120</name>
    <name evidence="5" type="ORF">LshimejAT787_0206670</name>
</gene>
<accession>A0A9P3PGS2</accession>
<dbReference type="Pfam" id="PF18759">
    <property type="entry name" value="Plavaka"/>
    <property type="match status" value="1"/>
</dbReference>
<dbReference type="AlphaFoldDB" id="A0A9P3PGS2"/>
<comment type="caution">
    <text evidence="5">The sequence shown here is derived from an EMBL/GenBank/DDBJ whole genome shotgun (WGS) entry which is preliminary data.</text>
</comment>
<keyword evidence="6" id="KW-1185">Reference proteome</keyword>
<evidence type="ECO:0000313" key="4">
    <source>
        <dbReference type="EMBL" id="GLB35047.1"/>
    </source>
</evidence>
<keyword evidence="1" id="KW-0479">Metal-binding</keyword>
<proteinExistence type="predicted"/>
<keyword evidence="1" id="KW-0862">Zinc</keyword>
<keyword evidence="1" id="KW-0863">Zinc-finger</keyword>
<dbReference type="InterPro" id="IPR013087">
    <property type="entry name" value="Znf_C2H2_type"/>
</dbReference>
<feature type="domain" description="C2H2-type" evidence="3">
    <location>
        <begin position="5"/>
        <end position="35"/>
    </location>
</feature>
<dbReference type="GO" id="GO:0008270">
    <property type="term" value="F:zinc ion binding"/>
    <property type="evidence" value="ECO:0007669"/>
    <property type="project" value="UniProtKB-KW"/>
</dbReference>
<organism evidence="5 6">
    <name type="scientific">Lyophyllum shimeji</name>
    <name type="common">Hon-shimeji</name>
    <name type="synonym">Tricholoma shimeji</name>
    <dbReference type="NCBI Taxonomy" id="47721"/>
    <lineage>
        <taxon>Eukaryota</taxon>
        <taxon>Fungi</taxon>
        <taxon>Dikarya</taxon>
        <taxon>Basidiomycota</taxon>
        <taxon>Agaricomycotina</taxon>
        <taxon>Agaricomycetes</taxon>
        <taxon>Agaricomycetidae</taxon>
        <taxon>Agaricales</taxon>
        <taxon>Tricholomatineae</taxon>
        <taxon>Lyophyllaceae</taxon>
        <taxon>Lyophyllum</taxon>
    </lineage>
</organism>
<protein>
    <recommendedName>
        <fullName evidence="3">C2H2-type domain-containing protein</fullName>
    </recommendedName>
</protein>
<name>A0A9P3PGS2_LYOSH</name>
<evidence type="ECO:0000313" key="6">
    <source>
        <dbReference type="Proteomes" id="UP001063166"/>
    </source>
</evidence>
<dbReference type="OrthoDB" id="3199698at2759"/>